<organism evidence="2 3">
    <name type="scientific">Phytophthora oleae</name>
    <dbReference type="NCBI Taxonomy" id="2107226"/>
    <lineage>
        <taxon>Eukaryota</taxon>
        <taxon>Sar</taxon>
        <taxon>Stramenopiles</taxon>
        <taxon>Oomycota</taxon>
        <taxon>Peronosporomycetes</taxon>
        <taxon>Peronosporales</taxon>
        <taxon>Peronosporaceae</taxon>
        <taxon>Phytophthora</taxon>
    </lineage>
</organism>
<sequence>MSYLSEDSPEWWRNYSEAVRAIDYHAVDWQASLNGLVLRLAADRAAAVDQSSRCNGPPPASRRAPANRIPVMPEHIRRQIPRNTDGFEPCLRFLGGGMCYRGSAERCAHARSWDRRLPRDLQEFIDRHYGQARGGRSDRRQDNQ</sequence>
<keyword evidence="3" id="KW-1185">Reference proteome</keyword>
<name>A0ABD3FSD2_9STRA</name>
<evidence type="ECO:0008006" key="4">
    <source>
        <dbReference type="Google" id="ProtNLM"/>
    </source>
</evidence>
<evidence type="ECO:0000313" key="2">
    <source>
        <dbReference type="EMBL" id="KAL3669209.1"/>
    </source>
</evidence>
<proteinExistence type="predicted"/>
<evidence type="ECO:0000313" key="3">
    <source>
        <dbReference type="Proteomes" id="UP001632037"/>
    </source>
</evidence>
<dbReference type="AlphaFoldDB" id="A0ABD3FSD2"/>
<feature type="region of interest" description="Disordered" evidence="1">
    <location>
        <begin position="48"/>
        <end position="69"/>
    </location>
</feature>
<dbReference type="Proteomes" id="UP001632037">
    <property type="component" value="Unassembled WGS sequence"/>
</dbReference>
<protein>
    <recommendedName>
        <fullName evidence="4">C3H1-type domain-containing protein</fullName>
    </recommendedName>
</protein>
<accession>A0ABD3FSD2</accession>
<reference evidence="2 3" key="1">
    <citation type="submission" date="2024-09" db="EMBL/GenBank/DDBJ databases">
        <title>Genome sequencing and assembly of Phytophthora oleae, isolate VK10A, causative agent of rot of olive drupes.</title>
        <authorList>
            <person name="Conti Taguali S."/>
            <person name="Riolo M."/>
            <person name="La Spada F."/>
            <person name="Cacciola S.O."/>
            <person name="Dionisio G."/>
        </authorList>
    </citation>
    <scope>NUCLEOTIDE SEQUENCE [LARGE SCALE GENOMIC DNA]</scope>
    <source>
        <strain evidence="2 3">VK10A</strain>
    </source>
</reference>
<gene>
    <name evidence="2" type="ORF">V7S43_005592</name>
</gene>
<comment type="caution">
    <text evidence="2">The sequence shown here is derived from an EMBL/GenBank/DDBJ whole genome shotgun (WGS) entry which is preliminary data.</text>
</comment>
<evidence type="ECO:0000256" key="1">
    <source>
        <dbReference type="SAM" id="MobiDB-lite"/>
    </source>
</evidence>
<dbReference type="EMBL" id="JBIMZQ010000009">
    <property type="protein sequence ID" value="KAL3669209.1"/>
    <property type="molecule type" value="Genomic_DNA"/>
</dbReference>